<organism evidence="1 2">
    <name type="scientific">Paramuricea clavata</name>
    <name type="common">Red gorgonian</name>
    <name type="synonym">Violescent sea-whip</name>
    <dbReference type="NCBI Taxonomy" id="317549"/>
    <lineage>
        <taxon>Eukaryota</taxon>
        <taxon>Metazoa</taxon>
        <taxon>Cnidaria</taxon>
        <taxon>Anthozoa</taxon>
        <taxon>Octocorallia</taxon>
        <taxon>Malacalcyonacea</taxon>
        <taxon>Plexauridae</taxon>
        <taxon>Paramuricea</taxon>
    </lineage>
</organism>
<dbReference type="AlphaFoldDB" id="A0A6S7HSJ8"/>
<reference evidence="1" key="1">
    <citation type="submission" date="2020-04" db="EMBL/GenBank/DDBJ databases">
        <authorList>
            <person name="Alioto T."/>
            <person name="Alioto T."/>
            <person name="Gomez Garrido J."/>
        </authorList>
    </citation>
    <scope>NUCLEOTIDE SEQUENCE</scope>
    <source>
        <strain evidence="1">A484AB</strain>
    </source>
</reference>
<keyword evidence="2" id="KW-1185">Reference proteome</keyword>
<comment type="caution">
    <text evidence="1">The sequence shown here is derived from an EMBL/GenBank/DDBJ whole genome shotgun (WGS) entry which is preliminary data.</text>
</comment>
<accession>A0A6S7HSJ8</accession>
<sequence length="100" mass="10017">MAEDEAILGDDVNSFVAPVAIVVPSVIGVVAVDSNTVVAVAIVGVGCNDNIVVCSVVSAVACNIVDIVVAIVAGVTTVVANDDVDDEFELDATISDESDV</sequence>
<gene>
    <name evidence="1" type="ORF">PACLA_8A056687</name>
</gene>
<dbReference type="EMBL" id="CACRXK020002911">
    <property type="protein sequence ID" value="CAB3996637.1"/>
    <property type="molecule type" value="Genomic_DNA"/>
</dbReference>
<evidence type="ECO:0000313" key="1">
    <source>
        <dbReference type="EMBL" id="CAB3996637.1"/>
    </source>
</evidence>
<protein>
    <submittedName>
        <fullName evidence="1">Uncharacterized protein</fullName>
    </submittedName>
</protein>
<name>A0A6S7HSJ8_PARCT</name>
<proteinExistence type="predicted"/>
<dbReference type="Proteomes" id="UP001152795">
    <property type="component" value="Unassembled WGS sequence"/>
</dbReference>
<evidence type="ECO:0000313" key="2">
    <source>
        <dbReference type="Proteomes" id="UP001152795"/>
    </source>
</evidence>